<organism evidence="7 8">
    <name type="scientific">Pichia kluyveri</name>
    <name type="common">Yeast</name>
    <dbReference type="NCBI Taxonomy" id="36015"/>
    <lineage>
        <taxon>Eukaryota</taxon>
        <taxon>Fungi</taxon>
        <taxon>Dikarya</taxon>
        <taxon>Ascomycota</taxon>
        <taxon>Saccharomycotina</taxon>
        <taxon>Pichiomycetes</taxon>
        <taxon>Pichiales</taxon>
        <taxon>Pichiaceae</taxon>
        <taxon>Pichia</taxon>
    </lineage>
</organism>
<evidence type="ECO:0008006" key="9">
    <source>
        <dbReference type="Google" id="ProtNLM"/>
    </source>
</evidence>
<dbReference type="GO" id="GO:1990961">
    <property type="term" value="P:xenobiotic detoxification by transmembrane export across the plasma membrane"/>
    <property type="evidence" value="ECO:0007669"/>
    <property type="project" value="InterPro"/>
</dbReference>
<name>A0AAV5R980_PICKL</name>
<feature type="transmembrane region" description="Helical" evidence="6">
    <location>
        <begin position="201"/>
        <end position="221"/>
    </location>
</feature>
<feature type="transmembrane region" description="Helical" evidence="6">
    <location>
        <begin position="342"/>
        <end position="369"/>
    </location>
</feature>
<feature type="transmembrane region" description="Helical" evidence="6">
    <location>
        <begin position="163"/>
        <end position="181"/>
    </location>
</feature>
<keyword evidence="5 6" id="KW-0472">Membrane</keyword>
<evidence type="ECO:0000256" key="4">
    <source>
        <dbReference type="ARBA" id="ARBA00022989"/>
    </source>
</evidence>
<dbReference type="InterPro" id="IPR002528">
    <property type="entry name" value="MATE_fam"/>
</dbReference>
<reference evidence="7 8" key="1">
    <citation type="journal article" date="2023" name="Elife">
        <title>Identification of key yeast species and microbe-microbe interactions impacting larval growth of Drosophila in the wild.</title>
        <authorList>
            <person name="Mure A."/>
            <person name="Sugiura Y."/>
            <person name="Maeda R."/>
            <person name="Honda K."/>
            <person name="Sakurai N."/>
            <person name="Takahashi Y."/>
            <person name="Watada M."/>
            <person name="Katoh T."/>
            <person name="Gotoh A."/>
            <person name="Gotoh Y."/>
            <person name="Taniguchi I."/>
            <person name="Nakamura K."/>
            <person name="Hayashi T."/>
            <person name="Katayama T."/>
            <person name="Uemura T."/>
            <person name="Hattori Y."/>
        </authorList>
    </citation>
    <scope>NUCLEOTIDE SEQUENCE [LARGE SCALE GENOMIC DNA]</scope>
    <source>
        <strain evidence="7 8">PK-24</strain>
    </source>
</reference>
<dbReference type="Pfam" id="PF01554">
    <property type="entry name" value="MatE"/>
    <property type="match status" value="2"/>
</dbReference>
<evidence type="ECO:0000313" key="8">
    <source>
        <dbReference type="Proteomes" id="UP001378960"/>
    </source>
</evidence>
<evidence type="ECO:0000256" key="2">
    <source>
        <dbReference type="ARBA" id="ARBA00010199"/>
    </source>
</evidence>
<gene>
    <name evidence="7" type="ORF">DAPK24_041400</name>
</gene>
<dbReference type="PANTHER" id="PTHR11206">
    <property type="entry name" value="MULTIDRUG RESISTANCE PROTEIN"/>
    <property type="match status" value="1"/>
</dbReference>
<protein>
    <recommendedName>
        <fullName evidence="9">Ethionine resistance-conferring protein 1</fullName>
    </recommendedName>
</protein>
<evidence type="ECO:0000256" key="1">
    <source>
        <dbReference type="ARBA" id="ARBA00004141"/>
    </source>
</evidence>
<proteinExistence type="inferred from homology"/>
<dbReference type="Proteomes" id="UP001378960">
    <property type="component" value="Unassembled WGS sequence"/>
</dbReference>
<feature type="transmembrane region" description="Helical" evidence="6">
    <location>
        <begin position="85"/>
        <end position="110"/>
    </location>
</feature>
<dbReference type="GO" id="GO:0042910">
    <property type="term" value="F:xenobiotic transmembrane transporter activity"/>
    <property type="evidence" value="ECO:0007669"/>
    <property type="project" value="InterPro"/>
</dbReference>
<feature type="transmembrane region" description="Helical" evidence="6">
    <location>
        <begin position="233"/>
        <end position="250"/>
    </location>
</feature>
<dbReference type="EMBL" id="BTGB01000009">
    <property type="protein sequence ID" value="GMM47542.1"/>
    <property type="molecule type" value="Genomic_DNA"/>
</dbReference>
<evidence type="ECO:0000256" key="5">
    <source>
        <dbReference type="ARBA" id="ARBA00023136"/>
    </source>
</evidence>
<comment type="caution">
    <text evidence="7">The sequence shown here is derived from an EMBL/GenBank/DDBJ whole genome shotgun (WGS) entry which is preliminary data.</text>
</comment>
<evidence type="ECO:0000256" key="3">
    <source>
        <dbReference type="ARBA" id="ARBA00022692"/>
    </source>
</evidence>
<keyword evidence="3 6" id="KW-0812">Transmembrane</keyword>
<accession>A0AAV5R980</accession>
<dbReference type="InterPro" id="IPR045069">
    <property type="entry name" value="MATE_euk"/>
</dbReference>
<feature type="transmembrane region" description="Helical" evidence="6">
    <location>
        <begin position="122"/>
        <end position="142"/>
    </location>
</feature>
<feature type="transmembrane region" description="Helical" evidence="6">
    <location>
        <begin position="455"/>
        <end position="475"/>
    </location>
</feature>
<keyword evidence="4 6" id="KW-1133">Transmembrane helix</keyword>
<feature type="transmembrane region" description="Helical" evidence="6">
    <location>
        <begin position="262"/>
        <end position="283"/>
    </location>
</feature>
<evidence type="ECO:0000313" key="7">
    <source>
        <dbReference type="EMBL" id="GMM47542.1"/>
    </source>
</evidence>
<sequence length="585" mass="64961">MSAAEQRDIVRNPNLIDDHDIPYYGSININNHPNQDLLIQKRRASSMYSSQAKNLHLASTSIKDGQYQPIDTDIKTEIKMLFSSAIPLMITFLLQFSLTISSVFFVGNIGSNELAAVSLSNLLANISSFGLIEGIASSLSTLCPQAYGRKDYKLVGLHSVRCFFMLMILYIPIFIFWNWGAYPLLATVITEVEPCILAAEYLRILVWSVPGFIVFEVLKLYLQAQGIFHASTIVLLVCAPLNFIITYFLVWNETYGIGFKGAPLAVVITNTLMALSLLFYATFINGYQCWCGWSWDVFRNWSKALKLAGPGVIMIEAEWLAFEIISFASSRFGTEALAAQSIITTICITVYQIPFSISVAGSTRIAWFIGSDSKRAAMTSLRAVIIVAIIFGIGTGILLASDREYICGFFSTDEKVVKLAAKVLTIAAVYQIPDCLACVLGGVLRGQGRQYIGGYLNLFSYYVLALPVAFFFGFYLEFELFGLWVGLMVALCFVSSCELYFVINCDWDKIIKDSLDEDLEDMDNLRQILENDGNNSSSRSVFSDDNESISLRPSRSVASLIDHNILSPSINTTLVIPDIPPQLPI</sequence>
<dbReference type="CDD" id="cd13132">
    <property type="entry name" value="MATE_eukaryotic"/>
    <property type="match status" value="1"/>
</dbReference>
<comment type="similarity">
    <text evidence="2">Belongs to the multi antimicrobial extrusion (MATE) (TC 2.A.66.1) family.</text>
</comment>
<dbReference type="GO" id="GO:0016020">
    <property type="term" value="C:membrane"/>
    <property type="evidence" value="ECO:0007669"/>
    <property type="project" value="UniProtKB-SubCell"/>
</dbReference>
<feature type="transmembrane region" description="Helical" evidence="6">
    <location>
        <begin position="304"/>
        <end position="322"/>
    </location>
</feature>
<evidence type="ECO:0000256" key="6">
    <source>
        <dbReference type="SAM" id="Phobius"/>
    </source>
</evidence>
<keyword evidence="8" id="KW-1185">Reference proteome</keyword>
<feature type="transmembrane region" description="Helical" evidence="6">
    <location>
        <begin position="420"/>
        <end position="443"/>
    </location>
</feature>
<dbReference type="GO" id="GO:0015297">
    <property type="term" value="F:antiporter activity"/>
    <property type="evidence" value="ECO:0007669"/>
    <property type="project" value="InterPro"/>
</dbReference>
<feature type="transmembrane region" description="Helical" evidence="6">
    <location>
        <begin position="481"/>
        <end position="503"/>
    </location>
</feature>
<dbReference type="NCBIfam" id="TIGR00797">
    <property type="entry name" value="matE"/>
    <property type="match status" value="1"/>
</dbReference>
<comment type="subcellular location">
    <subcellularLocation>
        <location evidence="1">Membrane</location>
        <topology evidence="1">Multi-pass membrane protein</topology>
    </subcellularLocation>
</comment>
<feature type="transmembrane region" description="Helical" evidence="6">
    <location>
        <begin position="381"/>
        <end position="400"/>
    </location>
</feature>
<dbReference type="AlphaFoldDB" id="A0AAV5R980"/>